<organism evidence="1 2">
    <name type="scientific">Coprothermobacter proteolyticus (strain ATCC 35245 / DSM 5265 / OCM 4 / BT)</name>
    <dbReference type="NCBI Taxonomy" id="309798"/>
    <lineage>
        <taxon>Bacteria</taxon>
        <taxon>Pseudomonadati</taxon>
        <taxon>Coprothermobacterota</taxon>
        <taxon>Coprothermobacteria</taxon>
        <taxon>Coprothermobacterales</taxon>
        <taxon>Coprothermobacteraceae</taxon>
        <taxon>Coprothermobacter</taxon>
    </lineage>
</organism>
<sequence length="45" mass="5021">MVVAVGLTAKKIQKEILSQSPTYEVPVERAIRDIAERKVTVALRI</sequence>
<proteinExistence type="predicted"/>
<protein>
    <submittedName>
        <fullName evidence="1">Uncharacterized protein</fullName>
    </submittedName>
</protein>
<dbReference type="Proteomes" id="UP000001732">
    <property type="component" value="Chromosome"/>
</dbReference>
<gene>
    <name evidence="1" type="ordered locus">COPRO5265_1184</name>
</gene>
<dbReference type="AlphaFoldDB" id="B5Y9P5"/>
<evidence type="ECO:0000313" key="2">
    <source>
        <dbReference type="Proteomes" id="UP000001732"/>
    </source>
</evidence>
<reference evidence="1" key="2">
    <citation type="journal article" date="2014" name="Genome Announc.">
        <title>Complete Genome Sequence of Coprothermobacter proteolyticus DSM 5265.</title>
        <authorList>
            <person name="Alexiev A."/>
            <person name="Coil D.A."/>
            <person name="Badger J.H."/>
            <person name="Enticknap J."/>
            <person name="Ward N."/>
            <person name="Robb F.T."/>
            <person name="Eisen J.A."/>
        </authorList>
    </citation>
    <scope>NUCLEOTIDE SEQUENCE [LARGE SCALE GENOMIC DNA]</scope>
    <source>
        <strain evidence="1">DSM 5265</strain>
    </source>
</reference>
<keyword evidence="2" id="KW-1185">Reference proteome</keyword>
<name>B5Y9P5_COPPD</name>
<dbReference type="STRING" id="309798.COPRO5265_01835"/>
<accession>B5Y9P5</accession>
<dbReference type="EMBL" id="CP001145">
    <property type="protein sequence ID" value="ACI17995.1"/>
    <property type="molecule type" value="Genomic_DNA"/>
</dbReference>
<evidence type="ECO:0000313" key="1">
    <source>
        <dbReference type="EMBL" id="ACI17995.1"/>
    </source>
</evidence>
<reference evidence="1" key="1">
    <citation type="submission" date="2008-08" db="EMBL/GenBank/DDBJ databases">
        <authorList>
            <person name="Dodson R.J."/>
            <person name="Durkin A.S."/>
            <person name="Wu M."/>
            <person name="Eisen J."/>
            <person name="Sutton G."/>
        </authorList>
    </citation>
    <scope>NUCLEOTIDE SEQUENCE</scope>
    <source>
        <strain evidence="1">DSM 5265</strain>
    </source>
</reference>